<keyword evidence="2" id="KW-0547">Nucleotide-binding</keyword>
<comment type="caution">
    <text evidence="5">The sequence shown here is derived from an EMBL/GenBank/DDBJ whole genome shotgun (WGS) entry which is preliminary data.</text>
</comment>
<protein>
    <submittedName>
        <fullName evidence="5">PD-(D/E)XK nuclease superfamily protein</fullName>
    </submittedName>
</protein>
<evidence type="ECO:0000256" key="2">
    <source>
        <dbReference type="ARBA" id="ARBA00022806"/>
    </source>
</evidence>
<dbReference type="RefSeq" id="WP_098502656.1">
    <property type="nucleotide sequence ID" value="NZ_PDJQ01000001.1"/>
</dbReference>
<keyword evidence="2" id="KW-0067">ATP-binding</keyword>
<dbReference type="AlphaFoldDB" id="A0A2A9HCZ5"/>
<organism evidence="5 6">
    <name type="scientific">Tepidiforma thermophila (strain KCTC 52669 / CGMCC 1.13589 / G233)</name>
    <dbReference type="NCBI Taxonomy" id="2761530"/>
    <lineage>
        <taxon>Bacteria</taxon>
        <taxon>Bacillati</taxon>
        <taxon>Chloroflexota</taxon>
        <taxon>Tepidiformia</taxon>
        <taxon>Tepidiformales</taxon>
        <taxon>Tepidiformaceae</taxon>
        <taxon>Tepidiforma</taxon>
    </lineage>
</organism>
<evidence type="ECO:0000259" key="4">
    <source>
        <dbReference type="Pfam" id="PF12705"/>
    </source>
</evidence>
<dbReference type="InterPro" id="IPR038726">
    <property type="entry name" value="PDDEXK_AddAB-type"/>
</dbReference>
<gene>
    <name evidence="5" type="ORF">A9A59_0378</name>
</gene>
<keyword evidence="2" id="KW-0347">Helicase</keyword>
<dbReference type="GO" id="GO:0006281">
    <property type="term" value="P:DNA repair"/>
    <property type="evidence" value="ECO:0007669"/>
    <property type="project" value="UniProtKB-KW"/>
</dbReference>
<accession>A0A2A9HCZ5</accession>
<keyword evidence="3" id="KW-0234">DNA repair</keyword>
<proteinExistence type="predicted"/>
<feature type="domain" description="PD-(D/E)XK endonuclease-like" evidence="4">
    <location>
        <begin position="7"/>
        <end position="240"/>
    </location>
</feature>
<evidence type="ECO:0000256" key="1">
    <source>
        <dbReference type="ARBA" id="ARBA00022763"/>
    </source>
</evidence>
<keyword evidence="2" id="KW-0378">Hydrolase</keyword>
<sequence>MSGELFRLTHSKIETFRRCRKQYWFAYVSGLPWPEQEQTAALIVGNAVHRAMQKLCDTGHPDDGYAELDAFLRMPKHAVAAPGTEGYAQALACYEAGIAAHASIVSEARWGEVDSEAPWERGGIAVRSRADRVDRLAADRWLVIDWKTGRFEVEDVTDRQLDLAHVIVRAVRRLPAEATVRAVAWNLRTGQQRVRELTRQDAVATLAYAARMAERMQAEAEFLANPGPHCGFCAWRGRCEAAAQLEAEGLEWLLADGEDLPEAERDFEPG</sequence>
<dbReference type="InterPro" id="IPR011604">
    <property type="entry name" value="PDDEXK-like_dom_sf"/>
</dbReference>
<evidence type="ECO:0000256" key="3">
    <source>
        <dbReference type="ARBA" id="ARBA00023204"/>
    </source>
</evidence>
<dbReference type="Proteomes" id="UP000223071">
    <property type="component" value="Unassembled WGS sequence"/>
</dbReference>
<dbReference type="EMBL" id="PDJQ01000001">
    <property type="protein sequence ID" value="PFG73183.1"/>
    <property type="molecule type" value="Genomic_DNA"/>
</dbReference>
<name>A0A2A9HCZ5_TEPT2</name>
<reference evidence="5 6" key="1">
    <citation type="submission" date="2017-09" db="EMBL/GenBank/DDBJ databases">
        <title>Sequencing the genomes of two abundant thermophiles in Great Basin hot springs: Thermocrinis jamiesonii and novel Chloroflexi Thermoflexus hugenholtzii.</title>
        <authorList>
            <person name="Hedlund B."/>
        </authorList>
    </citation>
    <scope>NUCLEOTIDE SEQUENCE [LARGE SCALE GENOMIC DNA]</scope>
    <source>
        <strain evidence="5 6">G233</strain>
    </source>
</reference>
<evidence type="ECO:0000313" key="6">
    <source>
        <dbReference type="Proteomes" id="UP000223071"/>
    </source>
</evidence>
<evidence type="ECO:0000313" key="5">
    <source>
        <dbReference type="EMBL" id="PFG73183.1"/>
    </source>
</evidence>
<dbReference type="GO" id="GO:0004386">
    <property type="term" value="F:helicase activity"/>
    <property type="evidence" value="ECO:0007669"/>
    <property type="project" value="UniProtKB-KW"/>
</dbReference>
<dbReference type="Gene3D" id="3.90.320.10">
    <property type="match status" value="1"/>
</dbReference>
<keyword evidence="6" id="KW-1185">Reference proteome</keyword>
<dbReference type="Pfam" id="PF12705">
    <property type="entry name" value="PDDEXK_1"/>
    <property type="match status" value="1"/>
</dbReference>
<keyword evidence="1" id="KW-0227">DNA damage</keyword>